<feature type="domain" description="Type I restriction modification DNA specificity" evidence="4">
    <location>
        <begin position="3"/>
        <end position="154"/>
    </location>
</feature>
<dbReference type="InterPro" id="IPR000055">
    <property type="entry name" value="Restrct_endonuc_typeI_TRD"/>
</dbReference>
<name>A0A6I2MUE3_PARDI</name>
<reference evidence="5 6" key="1">
    <citation type="journal article" date="2019" name="Nat. Med.">
        <title>A library of human gut bacterial isolates paired with longitudinal multiomics data enables mechanistic microbiome research.</title>
        <authorList>
            <person name="Poyet M."/>
            <person name="Groussin M."/>
            <person name="Gibbons S.M."/>
            <person name="Avila-Pacheco J."/>
            <person name="Jiang X."/>
            <person name="Kearney S.M."/>
            <person name="Perrotta A.R."/>
            <person name="Berdy B."/>
            <person name="Zhao S."/>
            <person name="Lieberman T.D."/>
            <person name="Swanson P.K."/>
            <person name="Smith M."/>
            <person name="Roesemann S."/>
            <person name="Alexander J.E."/>
            <person name="Rich S.A."/>
            <person name="Livny J."/>
            <person name="Vlamakis H."/>
            <person name="Clish C."/>
            <person name="Bullock K."/>
            <person name="Deik A."/>
            <person name="Scott J."/>
            <person name="Pierce K.A."/>
            <person name="Xavier R.J."/>
            <person name="Alm E.J."/>
        </authorList>
    </citation>
    <scope>NUCLEOTIDE SEQUENCE [LARGE SCALE GENOMIC DNA]</scope>
    <source>
        <strain evidence="5 6">BIOML-A41</strain>
    </source>
</reference>
<evidence type="ECO:0000256" key="3">
    <source>
        <dbReference type="ARBA" id="ARBA00023125"/>
    </source>
</evidence>
<dbReference type="GO" id="GO:0003677">
    <property type="term" value="F:DNA binding"/>
    <property type="evidence" value="ECO:0007669"/>
    <property type="project" value="UniProtKB-KW"/>
</dbReference>
<comment type="caution">
    <text evidence="5">The sequence shown here is derived from an EMBL/GenBank/DDBJ whole genome shotgun (WGS) entry which is preliminary data.</text>
</comment>
<dbReference type="InterPro" id="IPR044946">
    <property type="entry name" value="Restrct_endonuc_typeI_TRD_sf"/>
</dbReference>
<proteinExistence type="inferred from homology"/>
<dbReference type="Pfam" id="PF01420">
    <property type="entry name" value="Methylase_S"/>
    <property type="match status" value="2"/>
</dbReference>
<dbReference type="Gene3D" id="3.90.220.20">
    <property type="entry name" value="DNA methylase specificity domains"/>
    <property type="match status" value="2"/>
</dbReference>
<keyword evidence="3" id="KW-0238">DNA-binding</keyword>
<sequence>MMTNWKYFEIGKLFHQIYKASAYNAQDLISSSAVNSDAIRYITRTDTNNGCKEFVQNENFTQIEQGNAITIGDTTATIYYQNEQFICGDHIVILRAPFLNEIRGVFIVALLNKERFRYNYGRSFKMDIIKKTRILLPSIDDNNPDWNYIEYIVKHNIIPALPSKSRKVWNGEYNNKSISSAAINLDCVKWDWFRVSDLFHTFERGKVHSQYSLPSGNEYFYVGAKKDSNGVMTRCGYDENLASKGNCVIFICNGEGSVGYTNYMDRDFMASGDLILGYGEHINQYTGLFLSTILDKERPKYSFGRKYGKYVKGTKILLPITKDGAPDWQFMEDYIKSLPYSANL</sequence>
<evidence type="ECO:0000259" key="4">
    <source>
        <dbReference type="Pfam" id="PF01420"/>
    </source>
</evidence>
<dbReference type="RefSeq" id="WP_057280972.1">
    <property type="nucleotide sequence ID" value="NZ_RCYP01000001.1"/>
</dbReference>
<dbReference type="Proteomes" id="UP000463337">
    <property type="component" value="Unassembled WGS sequence"/>
</dbReference>
<dbReference type="EMBL" id="WKLT01000001">
    <property type="protein sequence ID" value="MRY56603.1"/>
    <property type="molecule type" value="Genomic_DNA"/>
</dbReference>
<evidence type="ECO:0000313" key="6">
    <source>
        <dbReference type="Proteomes" id="UP000463337"/>
    </source>
</evidence>
<gene>
    <name evidence="5" type="ORF">GKD59_01445</name>
</gene>
<evidence type="ECO:0000256" key="2">
    <source>
        <dbReference type="ARBA" id="ARBA00022747"/>
    </source>
</evidence>
<organism evidence="5 6">
    <name type="scientific">Parabacteroides distasonis</name>
    <dbReference type="NCBI Taxonomy" id="823"/>
    <lineage>
        <taxon>Bacteria</taxon>
        <taxon>Pseudomonadati</taxon>
        <taxon>Bacteroidota</taxon>
        <taxon>Bacteroidia</taxon>
        <taxon>Bacteroidales</taxon>
        <taxon>Tannerellaceae</taxon>
        <taxon>Parabacteroides</taxon>
    </lineage>
</organism>
<evidence type="ECO:0000256" key="1">
    <source>
        <dbReference type="ARBA" id="ARBA00010923"/>
    </source>
</evidence>
<accession>A0A6I2MUE3</accession>
<keyword evidence="2" id="KW-0680">Restriction system</keyword>
<comment type="similarity">
    <text evidence="1">Belongs to the type-I restriction system S methylase family.</text>
</comment>
<feature type="domain" description="Type I restriction modification DNA specificity" evidence="4">
    <location>
        <begin position="188"/>
        <end position="336"/>
    </location>
</feature>
<protein>
    <recommendedName>
        <fullName evidence="4">Type I restriction modification DNA specificity domain-containing protein</fullName>
    </recommendedName>
</protein>
<dbReference type="AlphaFoldDB" id="A0A6I2MUE3"/>
<dbReference type="GO" id="GO:0009307">
    <property type="term" value="P:DNA restriction-modification system"/>
    <property type="evidence" value="ECO:0007669"/>
    <property type="project" value="UniProtKB-KW"/>
</dbReference>
<evidence type="ECO:0000313" key="5">
    <source>
        <dbReference type="EMBL" id="MRY56603.1"/>
    </source>
</evidence>
<dbReference type="SUPFAM" id="SSF116734">
    <property type="entry name" value="DNA methylase specificity domain"/>
    <property type="match status" value="2"/>
</dbReference>